<dbReference type="RefSeq" id="XP_070862634.1">
    <property type="nucleotide sequence ID" value="XM_070999810.1"/>
</dbReference>
<dbReference type="InterPro" id="IPR050266">
    <property type="entry name" value="AB_hydrolase_sf"/>
</dbReference>
<dbReference type="InterPro" id="IPR029058">
    <property type="entry name" value="AB_hydrolase_fold"/>
</dbReference>
<proteinExistence type="predicted"/>
<protein>
    <submittedName>
        <fullName evidence="2">Abhydrolase domain-containing protein C57A10.08c</fullName>
    </submittedName>
</protein>
<keyword evidence="3" id="KW-1185">Reference proteome</keyword>
<dbReference type="Proteomes" id="UP001610728">
    <property type="component" value="Unassembled WGS sequence"/>
</dbReference>
<dbReference type="InterPro" id="IPR000073">
    <property type="entry name" value="AB_hydrolase_1"/>
</dbReference>
<dbReference type="Pfam" id="PF12697">
    <property type="entry name" value="Abhydrolase_6"/>
    <property type="match status" value="1"/>
</dbReference>
<organism evidence="2 3">
    <name type="scientific">Ceratocystis lukuohia</name>
    <dbReference type="NCBI Taxonomy" id="2019550"/>
    <lineage>
        <taxon>Eukaryota</taxon>
        <taxon>Fungi</taxon>
        <taxon>Dikarya</taxon>
        <taxon>Ascomycota</taxon>
        <taxon>Pezizomycotina</taxon>
        <taxon>Sordariomycetes</taxon>
        <taxon>Hypocreomycetidae</taxon>
        <taxon>Microascales</taxon>
        <taxon>Ceratocystidaceae</taxon>
        <taxon>Ceratocystis</taxon>
    </lineage>
</organism>
<dbReference type="SUPFAM" id="SSF53474">
    <property type="entry name" value="alpha/beta-Hydrolases"/>
    <property type="match status" value="1"/>
</dbReference>
<dbReference type="EMBL" id="JABSNW010000001">
    <property type="protein sequence ID" value="KAL2891454.1"/>
    <property type="molecule type" value="Genomic_DNA"/>
</dbReference>
<evidence type="ECO:0000259" key="1">
    <source>
        <dbReference type="Pfam" id="PF12697"/>
    </source>
</evidence>
<reference evidence="2 3" key="1">
    <citation type="submission" date="2020-05" db="EMBL/GenBank/DDBJ databases">
        <title>Ceratocystis lukuohia genome.</title>
        <authorList>
            <person name="Harrington T.C."/>
            <person name="Kim K."/>
            <person name="Mayers C.G."/>
        </authorList>
    </citation>
    <scope>NUCLEOTIDE SEQUENCE [LARGE SCALE GENOMIC DNA]</scope>
    <source>
        <strain evidence="2 3">C4212</strain>
    </source>
</reference>
<gene>
    <name evidence="2" type="ORF">HOO65_010812</name>
</gene>
<dbReference type="PANTHER" id="PTHR43798:SF5">
    <property type="entry name" value="MONOACYLGLYCEROL LIPASE ABHD6"/>
    <property type="match status" value="1"/>
</dbReference>
<feature type="domain" description="AB hydrolase-1" evidence="1">
    <location>
        <begin position="57"/>
        <end position="317"/>
    </location>
</feature>
<sequence length="346" mass="38007">MTAPSSSLDDADLSDPQLLRENTHFRSYTIGKFSYSNLRIFYRRHPALAPESTSPLIVCIHGLGGSVAQYASLLPHLTPLSSILIIDLPGCGRSAFTETRWEAYTPATLSLLLEAIITDFRGAHRPLVLIGHSMGTALGARLANPMHSSLAPDVAALVALCPVAESANPEKTALLRRLLWIPEWLFNLWRIWDRRGGAQSESVYRFVGKEAPEDLRRMQYRFNAQSRTPVWRRMAWGVLPDGHDERGEGIGGLSGKDLWAGVDAPVLLVGGEDDKVTLADEVFKAAAAIRSKDGSGSRVVKTCILPSPASHTLLYDPRTVPKVFAIIKTFLRENVNGLRDDCLVSE</sequence>
<accession>A0ABR4MTC3</accession>
<name>A0ABR4MTC3_9PEZI</name>
<comment type="caution">
    <text evidence="2">The sequence shown here is derived from an EMBL/GenBank/DDBJ whole genome shotgun (WGS) entry which is preliminary data.</text>
</comment>
<evidence type="ECO:0000313" key="3">
    <source>
        <dbReference type="Proteomes" id="UP001610728"/>
    </source>
</evidence>
<dbReference type="Gene3D" id="3.40.50.1820">
    <property type="entry name" value="alpha/beta hydrolase"/>
    <property type="match status" value="1"/>
</dbReference>
<dbReference type="GeneID" id="98115058"/>
<evidence type="ECO:0000313" key="2">
    <source>
        <dbReference type="EMBL" id="KAL2891454.1"/>
    </source>
</evidence>
<dbReference type="PANTHER" id="PTHR43798">
    <property type="entry name" value="MONOACYLGLYCEROL LIPASE"/>
    <property type="match status" value="1"/>
</dbReference>